<dbReference type="OrthoDB" id="7473595at2"/>
<comment type="caution">
    <text evidence="1">The sequence shown here is derived from an EMBL/GenBank/DDBJ whole genome shotgun (WGS) entry which is preliminary data.</text>
</comment>
<accession>A0A074TCD8</accession>
<organism evidence="1 2">
    <name type="scientific">Thioclava dalianensis</name>
    <dbReference type="NCBI Taxonomy" id="1185766"/>
    <lineage>
        <taxon>Bacteria</taxon>
        <taxon>Pseudomonadati</taxon>
        <taxon>Pseudomonadota</taxon>
        <taxon>Alphaproteobacteria</taxon>
        <taxon>Rhodobacterales</taxon>
        <taxon>Paracoccaceae</taxon>
        <taxon>Thioclava</taxon>
    </lineage>
</organism>
<dbReference type="AlphaFoldDB" id="A0A074TCD8"/>
<evidence type="ECO:0000313" key="2">
    <source>
        <dbReference type="Proteomes" id="UP000027725"/>
    </source>
</evidence>
<sequence>MGAACSFRVRIEVSAGRDPAEPGALWLRGLATLSDCQRAYVEARGQADLGASQFGTGEVFDRFGQHVASISYNGRLWPPVPWHSGLVPLAEAPPP</sequence>
<dbReference type="EMBL" id="JHEH01000082">
    <property type="protein sequence ID" value="KEP67795.1"/>
    <property type="molecule type" value="Genomic_DNA"/>
</dbReference>
<evidence type="ECO:0000313" key="1">
    <source>
        <dbReference type="EMBL" id="KEP67795.1"/>
    </source>
</evidence>
<protein>
    <submittedName>
        <fullName evidence="1">Uncharacterized protein</fullName>
    </submittedName>
</protein>
<dbReference type="Proteomes" id="UP000027725">
    <property type="component" value="Unassembled WGS sequence"/>
</dbReference>
<reference evidence="1 2" key="1">
    <citation type="submission" date="2014-03" db="EMBL/GenBank/DDBJ databases">
        <title>The draft genome sequence of Thioclava dalianensis DLFJ1-1.</title>
        <authorList>
            <person name="Lai Q."/>
            <person name="Shao Z."/>
        </authorList>
    </citation>
    <scope>NUCLEOTIDE SEQUENCE [LARGE SCALE GENOMIC DNA]</scope>
    <source>
        <strain evidence="1 2">DLFJ1-1</strain>
    </source>
</reference>
<name>A0A074TCD8_9RHOB</name>
<proteinExistence type="predicted"/>
<gene>
    <name evidence="1" type="ORF">DL1_20385</name>
</gene>
<keyword evidence="2" id="KW-1185">Reference proteome</keyword>
<dbReference type="STRING" id="1185766.SAMN05216224_1383"/>
<dbReference type="RefSeq" id="WP_051693733.1">
    <property type="nucleotide sequence ID" value="NZ_FOVB01000038.1"/>
</dbReference>